<reference evidence="2" key="2">
    <citation type="submission" date="2016-02" db="EMBL/GenBank/DDBJ databases">
        <title>Genome sequencing of Aspergillus luchuensis NBRC 4314.</title>
        <authorList>
            <person name="Yamada O."/>
        </authorList>
    </citation>
    <scope>NUCLEOTIDE SEQUENCE [LARGE SCALE GENOMIC DNA]</scope>
    <source>
        <strain evidence="2">RIB 2604</strain>
    </source>
</reference>
<sequence length="63" mass="7418">MPRSETEPKLDEELAERSDRIIPPMILQPRPVTQSGPRRMPDRLYLKHPALFWSLLRADYAQC</sequence>
<dbReference type="EMBL" id="BCWF01000010">
    <property type="protein sequence ID" value="GAT21590.1"/>
    <property type="molecule type" value="Genomic_DNA"/>
</dbReference>
<proteinExistence type="predicted"/>
<protein>
    <submittedName>
        <fullName evidence="1">FAD binding domain protein</fullName>
    </submittedName>
</protein>
<dbReference type="Proteomes" id="UP000075230">
    <property type="component" value="Unassembled WGS sequence"/>
</dbReference>
<organism evidence="1 2">
    <name type="scientific">Aspergillus kawachii</name>
    <name type="common">White koji mold</name>
    <name type="synonym">Aspergillus awamori var. kawachi</name>
    <dbReference type="NCBI Taxonomy" id="1069201"/>
    <lineage>
        <taxon>Eukaryota</taxon>
        <taxon>Fungi</taxon>
        <taxon>Dikarya</taxon>
        <taxon>Ascomycota</taxon>
        <taxon>Pezizomycotina</taxon>
        <taxon>Eurotiomycetes</taxon>
        <taxon>Eurotiomycetidae</taxon>
        <taxon>Eurotiales</taxon>
        <taxon>Aspergillaceae</taxon>
        <taxon>Aspergillus</taxon>
        <taxon>Aspergillus subgen. Circumdati</taxon>
    </lineage>
</organism>
<reference evidence="1 2" key="1">
    <citation type="journal article" date="2016" name="DNA Res.">
        <title>Genome sequence of Aspergillus luchuensis NBRC 4314.</title>
        <authorList>
            <person name="Yamada O."/>
            <person name="Machida M."/>
            <person name="Hosoyama A."/>
            <person name="Goto M."/>
            <person name="Takahashi T."/>
            <person name="Futagami T."/>
            <person name="Yamagata Y."/>
            <person name="Takeuchi M."/>
            <person name="Kobayashi T."/>
            <person name="Koike H."/>
            <person name="Abe K."/>
            <person name="Asai K."/>
            <person name="Arita M."/>
            <person name="Fujita N."/>
            <person name="Fukuda K."/>
            <person name="Higa K."/>
            <person name="Horikawa H."/>
            <person name="Ishikawa T."/>
            <person name="Jinno K."/>
            <person name="Kato Y."/>
            <person name="Kirimura K."/>
            <person name="Mizutani O."/>
            <person name="Nakasone K."/>
            <person name="Sano M."/>
            <person name="Shiraishi Y."/>
            <person name="Tsukahara M."/>
            <person name="Gomi K."/>
        </authorList>
    </citation>
    <scope>NUCLEOTIDE SEQUENCE [LARGE SCALE GENOMIC DNA]</scope>
    <source>
        <strain evidence="1 2">RIB 2604</strain>
    </source>
</reference>
<comment type="caution">
    <text evidence="1">The sequence shown here is derived from an EMBL/GenBank/DDBJ whole genome shotgun (WGS) entry which is preliminary data.</text>
</comment>
<dbReference type="AlphaFoldDB" id="A0A146F620"/>
<evidence type="ECO:0000313" key="1">
    <source>
        <dbReference type="EMBL" id="GAT21590.1"/>
    </source>
</evidence>
<accession>A0A146F620</accession>
<evidence type="ECO:0000313" key="2">
    <source>
        <dbReference type="Proteomes" id="UP000075230"/>
    </source>
</evidence>
<gene>
    <name evidence="1" type="ORF">RIB2604_01004810</name>
</gene>
<name>A0A146F620_ASPKA</name>